<dbReference type="RefSeq" id="WP_313832827.1">
    <property type="nucleotide sequence ID" value="NZ_JAQOUE010000001.1"/>
</dbReference>
<keyword evidence="2 4" id="KW-0479">Metal-binding</keyword>
<evidence type="ECO:0000256" key="2">
    <source>
        <dbReference type="ARBA" id="ARBA00022723"/>
    </source>
</evidence>
<dbReference type="SUPFAM" id="SSF46626">
    <property type="entry name" value="Cytochrome c"/>
    <property type="match status" value="1"/>
</dbReference>
<feature type="compositionally biased region" description="Basic and acidic residues" evidence="5">
    <location>
        <begin position="37"/>
        <end position="56"/>
    </location>
</feature>
<evidence type="ECO:0000313" key="8">
    <source>
        <dbReference type="Proteomes" id="UP001250932"/>
    </source>
</evidence>
<accession>A0ABU3K7P9</accession>
<evidence type="ECO:0000256" key="3">
    <source>
        <dbReference type="ARBA" id="ARBA00023004"/>
    </source>
</evidence>
<reference evidence="7 8" key="1">
    <citation type="journal article" date="2023" name="ISME J.">
        <title>Cultivation and genomic characterization of novel and ubiquitous marine nitrite-oxidizing bacteria from the Nitrospirales.</title>
        <authorList>
            <person name="Mueller A.J."/>
            <person name="Daebeler A."/>
            <person name="Herbold C.W."/>
            <person name="Kirkegaard R.H."/>
            <person name="Daims H."/>
        </authorList>
    </citation>
    <scope>NUCLEOTIDE SEQUENCE [LARGE SCALE GENOMIC DNA]</scope>
    <source>
        <strain evidence="7 8">EB</strain>
    </source>
</reference>
<keyword evidence="1 4" id="KW-0349">Heme</keyword>
<keyword evidence="3 4" id="KW-0408">Iron</keyword>
<evidence type="ECO:0000259" key="6">
    <source>
        <dbReference type="PROSITE" id="PS51007"/>
    </source>
</evidence>
<evidence type="ECO:0000256" key="5">
    <source>
        <dbReference type="SAM" id="MobiDB-lite"/>
    </source>
</evidence>
<name>A0ABU3K7P9_9BACT</name>
<organism evidence="7 8">
    <name type="scientific">Candidatus Nitronereus thalassa</name>
    <dbReference type="NCBI Taxonomy" id="3020898"/>
    <lineage>
        <taxon>Bacteria</taxon>
        <taxon>Pseudomonadati</taxon>
        <taxon>Nitrospirota</taxon>
        <taxon>Nitrospiria</taxon>
        <taxon>Nitrospirales</taxon>
        <taxon>Nitrospiraceae</taxon>
        <taxon>Candidatus Nitronereus</taxon>
    </lineage>
</organism>
<protein>
    <submittedName>
        <fullName evidence="7">C-type cytochrome</fullName>
    </submittedName>
</protein>
<gene>
    <name evidence="7" type="ORF">PPG34_08650</name>
</gene>
<proteinExistence type="predicted"/>
<dbReference type="EMBL" id="JAQOUE010000001">
    <property type="protein sequence ID" value="MDT7042420.1"/>
    <property type="molecule type" value="Genomic_DNA"/>
</dbReference>
<evidence type="ECO:0000313" key="7">
    <source>
        <dbReference type="EMBL" id="MDT7042420.1"/>
    </source>
</evidence>
<evidence type="ECO:0000256" key="4">
    <source>
        <dbReference type="PROSITE-ProRule" id="PRU00433"/>
    </source>
</evidence>
<sequence length="175" mass="19733">MAENKKPFQLDKETLVIIGVACLVFLWTVDRIFSAKGPKEEEPGKPNAERMEIREEPKKVEKANVPLATGKEPIDKIFIQSGCAACHTIPGIVAARGREGPKLELGTNARKRLADPNYQGRANTDWEYVQESILNPGVYIVKGYRDHVMPRWYGQKLSAEALDKIIQYLLKIEEV</sequence>
<dbReference type="InterPro" id="IPR036909">
    <property type="entry name" value="Cyt_c-like_dom_sf"/>
</dbReference>
<feature type="domain" description="Cytochrome c" evidence="6">
    <location>
        <begin position="69"/>
        <end position="173"/>
    </location>
</feature>
<dbReference type="Gene3D" id="1.10.760.10">
    <property type="entry name" value="Cytochrome c-like domain"/>
    <property type="match status" value="1"/>
</dbReference>
<keyword evidence="8" id="KW-1185">Reference proteome</keyword>
<dbReference type="Pfam" id="PF13442">
    <property type="entry name" value="Cytochrome_CBB3"/>
    <property type="match status" value="1"/>
</dbReference>
<feature type="region of interest" description="Disordered" evidence="5">
    <location>
        <begin position="36"/>
        <end position="56"/>
    </location>
</feature>
<evidence type="ECO:0000256" key="1">
    <source>
        <dbReference type="ARBA" id="ARBA00022617"/>
    </source>
</evidence>
<dbReference type="PROSITE" id="PS51007">
    <property type="entry name" value="CYTC"/>
    <property type="match status" value="1"/>
</dbReference>
<dbReference type="Proteomes" id="UP001250932">
    <property type="component" value="Unassembled WGS sequence"/>
</dbReference>
<dbReference type="InterPro" id="IPR009056">
    <property type="entry name" value="Cyt_c-like_dom"/>
</dbReference>
<comment type="caution">
    <text evidence="7">The sequence shown here is derived from an EMBL/GenBank/DDBJ whole genome shotgun (WGS) entry which is preliminary data.</text>
</comment>